<name>A0A198G6C7_9GAMM</name>
<dbReference type="RefSeq" id="WP_066748910.1">
    <property type="nucleotide sequence ID" value="NZ_LXEN01000057.1"/>
</dbReference>
<dbReference type="OrthoDB" id="6458179at2"/>
<comment type="caution">
    <text evidence="1">The sequence shown here is derived from an EMBL/GenBank/DDBJ whole genome shotgun (WGS) entry which is preliminary data.</text>
</comment>
<evidence type="ECO:0000313" key="2">
    <source>
        <dbReference type="Proteomes" id="UP000094023"/>
    </source>
</evidence>
<sequence length="1135" mass="126513">MATINSINDLLRTKKTTCGWDVLVAYDREKVNKLCFSQYIQKVSTGNNFTPFNHENKQYGLLFKNIILGPPLISFENTNIANSSVIARLKFVAGEIIYTDSDGQVIRWDHISTRNEYGLKIKVDLAYSNGVVSNNRNGDISIKFNEGTLLEVEGLGDLPDELLSVFKNYLRKTAVTYNLGELVNDSSSHDLYPQEFIVRTQPHPESNNTNSSSHGNGAVLVFISTRKEGKGNYPNNDQPWIIPDGKSATMIIHDKLLFSSLLADTFNDRIANFNWETEYYAGNNSRLKFTSGYVPTTNIISGTVTFLATTTNSRSASSYYNHRPAHLSMSDFTLRADDDGESIVGDFINAYFQDTFSYDQSGPGSSSRGLDNCSFKRSGKFKAKLTLDRDSNIVFNGGAEFKIEDHKSSASKITIGTKATTKFAKEATANLNQSNFFEIPAIKTFYIRNVLFPNENILNFDKVAIPSDLVLYGNIVESSTSLTIEPQETTVSCGNTIKFTAYSQDGSQLSPLTWSVSGVGKIDQNGVYTAPDIGAITQNKLVIINAKYKDGRSGNSIITLLTSPLTLTTSFISFAQYNAPEPFLFKAILPSSNTSNRVTWSLEAEPDSNGVIPNTKGLDIGHIDNNGLYTPPQHQYPEGCYVLSILATTSGQSERALVCLKNKESIKTKMRPPFYDSVTSSSDKKLLSISERRIDGDSWKLIPPIGSLSAVRDHDDPENIKNRVWETDYTAPTFIAKPQLVVVKASNSDARNDDFAGIGIINLLPDESAWSKVDSLSFFQIMSYQGTQEDSLYGNGLNQSTIVIKLKALSNDLEIKVPAEDIYPHLKLIDFNTGKDISLDPDWSYTVKKNEYNKQKTEGDDDSILLYVTCKSGGFNKKIAATLTLTKPGLEIPEYSTGMNSNSGLDSFVYITSIQPIDYRKKDNVITFQKSSVVLVDNLSYTESSEPDKYSGECIRHDIEISPNEKYNTTFKEIEYFYSPIINESVNKQNQYWIIPQGEPSFSILENNGLKCVGVNNYSVDTVAKAQVMVMMNTGEMNKGENVYFNGNVYFENVNEKHTYRLKVNNQIFPAFTEYNGSLNFTGYEFKIHGKFAEKSGWANTLSEVRVNVVDEYGNKSSLKLRWDSGEHYILPAIS</sequence>
<keyword evidence="2" id="KW-1185">Reference proteome</keyword>
<proteinExistence type="predicted"/>
<gene>
    <name evidence="1" type="ORF">M983_1308</name>
</gene>
<dbReference type="EMBL" id="LXEN01000057">
    <property type="protein sequence ID" value="OAT32510.1"/>
    <property type="molecule type" value="Genomic_DNA"/>
</dbReference>
<evidence type="ECO:0000313" key="1">
    <source>
        <dbReference type="EMBL" id="OAT32510.1"/>
    </source>
</evidence>
<protein>
    <submittedName>
        <fullName evidence="1">Uncharacterized protein</fullName>
    </submittedName>
</protein>
<dbReference type="PATRIC" id="fig|1354337.4.peg.1331"/>
<dbReference type="Proteomes" id="UP000094023">
    <property type="component" value="Unassembled WGS sequence"/>
</dbReference>
<organism evidence="1 2">
    <name type="scientific">Proteus myxofaciens ATCC 19692</name>
    <dbReference type="NCBI Taxonomy" id="1354337"/>
    <lineage>
        <taxon>Bacteria</taxon>
        <taxon>Pseudomonadati</taxon>
        <taxon>Pseudomonadota</taxon>
        <taxon>Gammaproteobacteria</taxon>
        <taxon>Enterobacterales</taxon>
        <taxon>Morganellaceae</taxon>
        <taxon>Proteus</taxon>
    </lineage>
</organism>
<accession>A0A198G6C7</accession>
<dbReference type="AlphaFoldDB" id="A0A198G6C7"/>
<reference evidence="1 2" key="1">
    <citation type="submission" date="2016-04" db="EMBL/GenBank/DDBJ databases">
        <title>ATOL: Assembling a taxonomically balanced genome-scale reconstruction of the evolutionary history of the Enterobacteriaceae.</title>
        <authorList>
            <person name="Plunkett G.III."/>
            <person name="Neeno-Eckwall E.C."/>
            <person name="Glasner J.D."/>
            <person name="Perna N.T."/>
        </authorList>
    </citation>
    <scope>NUCLEOTIDE SEQUENCE [LARGE SCALE GENOMIC DNA]</scope>
    <source>
        <strain evidence="1 2">ATCC 19692</strain>
    </source>
</reference>